<evidence type="ECO:0000256" key="4">
    <source>
        <dbReference type="ARBA" id="ARBA00022741"/>
    </source>
</evidence>
<proteinExistence type="predicted"/>
<keyword evidence="10" id="KW-0472">Membrane</keyword>
<dbReference type="InterPro" id="IPR017441">
    <property type="entry name" value="Protein_kinase_ATP_BS"/>
</dbReference>
<evidence type="ECO:0000313" key="12">
    <source>
        <dbReference type="EMBL" id="NMG21505.1"/>
    </source>
</evidence>
<evidence type="ECO:0000256" key="9">
    <source>
        <dbReference type="PROSITE-ProRule" id="PRU10141"/>
    </source>
</evidence>
<comment type="catalytic activity">
    <reaction evidence="8">
        <text>L-seryl-[protein] + ATP = O-phospho-L-seryl-[protein] + ADP + H(+)</text>
        <dbReference type="Rhea" id="RHEA:17989"/>
        <dbReference type="Rhea" id="RHEA-COMP:9863"/>
        <dbReference type="Rhea" id="RHEA-COMP:11604"/>
        <dbReference type="ChEBI" id="CHEBI:15378"/>
        <dbReference type="ChEBI" id="CHEBI:29999"/>
        <dbReference type="ChEBI" id="CHEBI:30616"/>
        <dbReference type="ChEBI" id="CHEBI:83421"/>
        <dbReference type="ChEBI" id="CHEBI:456216"/>
        <dbReference type="EC" id="2.7.11.1"/>
    </reaction>
</comment>
<comment type="catalytic activity">
    <reaction evidence="7">
        <text>L-threonyl-[protein] + ATP = O-phospho-L-threonyl-[protein] + ADP + H(+)</text>
        <dbReference type="Rhea" id="RHEA:46608"/>
        <dbReference type="Rhea" id="RHEA-COMP:11060"/>
        <dbReference type="Rhea" id="RHEA-COMP:11605"/>
        <dbReference type="ChEBI" id="CHEBI:15378"/>
        <dbReference type="ChEBI" id="CHEBI:30013"/>
        <dbReference type="ChEBI" id="CHEBI:30616"/>
        <dbReference type="ChEBI" id="CHEBI:61977"/>
        <dbReference type="ChEBI" id="CHEBI:456216"/>
        <dbReference type="EC" id="2.7.11.1"/>
    </reaction>
</comment>
<dbReference type="PANTHER" id="PTHR24363:SF0">
    <property type="entry name" value="SERINE_THREONINE KINASE LIKE DOMAIN CONTAINING 1"/>
    <property type="match status" value="1"/>
</dbReference>
<feature type="transmembrane region" description="Helical" evidence="10">
    <location>
        <begin position="316"/>
        <end position="340"/>
    </location>
</feature>
<dbReference type="SMART" id="SM01080">
    <property type="entry name" value="CHASE2"/>
    <property type="match status" value="1"/>
</dbReference>
<evidence type="ECO:0000256" key="2">
    <source>
        <dbReference type="ARBA" id="ARBA00022527"/>
    </source>
</evidence>
<accession>A0ABX1PAP7</accession>
<dbReference type="Gene3D" id="1.10.510.10">
    <property type="entry name" value="Transferase(Phosphotransferase) domain 1"/>
    <property type="match status" value="1"/>
</dbReference>
<dbReference type="InterPro" id="IPR011009">
    <property type="entry name" value="Kinase-like_dom_sf"/>
</dbReference>
<dbReference type="EMBL" id="QMEB01000169">
    <property type="protein sequence ID" value="NMG21505.1"/>
    <property type="molecule type" value="Genomic_DNA"/>
</dbReference>
<dbReference type="PROSITE" id="PS50011">
    <property type="entry name" value="PROTEIN_KINASE_DOM"/>
    <property type="match status" value="1"/>
</dbReference>
<keyword evidence="6 9" id="KW-0067">ATP-binding</keyword>
<name>A0ABX1PAP7_9CYAN</name>
<sequence length="715" mass="80056">MKNFFTLSTVFSSVIVTGLLFAVQRLGVLEPLEIRLFDQMMQMRVDSGSDSRLLIVAVTEDDIKKWKSPTSDRLSGEVLDNLLGKLEQYQPRAIGLDIYRDLPIEPGHNKLLKRLQQSDIIIPICKHNDKNERGVSPPEGIKSWEVGFIDVVEDSDSTIRRNLLLSDPAANDACAAQYSLSLQLALKYLELEGIRLQSTPNQELKLDKTVFKRLESNSGGYQNIDTGGYQIILNYRSSQVAKKVTLTNVLEDKVGSDLVKNRIILIGSTAPSLKDIFNTPLSTGKSDTSGRMAGVEIHAQSVSQILSAVLNNKQTLFWFLPEWGEVVWILVWSLTGGIIASRIQHPLYLAIVGGTGLVVLFAGNFFIFTQAGWIPVVSPALGLVLAAGSVLGYTLYQSQQEKEKIAQQVQQQEEAIIQLQAFISQSNNSSGLTTPPQIPSQMHLLKRRYKIIEPLGHGGFSETYLAQDTQRPSHPQCVVKQLRPAHQEESFLRVARRLFNTEAEILEVLGQHEQIPQLLAYFEENQEFYLIQEFIKGNSLEKEITPNKKFAEADVVSLLKEVLLILVFVHGYNVIHRDIKPSNLIRRESDGRIILIDFGAVKQIQTHQPNNTVAIGTPGYVSPEQTNGQPRLNSDIYALGILAIQALTGRHPKTFQRDFNTLRVVISRQDGTLQNWHDLTEISDKFAAVLNRMVNQNCNLRYQSATEVLNSLESL</sequence>
<keyword evidence="13" id="KW-1185">Reference proteome</keyword>
<feature type="domain" description="Protein kinase" evidence="11">
    <location>
        <begin position="449"/>
        <end position="715"/>
    </location>
</feature>
<keyword evidence="2 12" id="KW-0723">Serine/threonine-protein kinase</keyword>
<dbReference type="SMART" id="SM00220">
    <property type="entry name" value="S_TKc"/>
    <property type="match status" value="1"/>
</dbReference>
<evidence type="ECO:0000256" key="10">
    <source>
        <dbReference type="SAM" id="Phobius"/>
    </source>
</evidence>
<gene>
    <name evidence="12" type="ORF">DP116_19445</name>
</gene>
<keyword evidence="3" id="KW-0808">Transferase</keyword>
<protein>
    <recommendedName>
        <fullName evidence="1">non-specific serine/threonine protein kinase</fullName>
        <ecNumber evidence="1">2.7.11.1</ecNumber>
    </recommendedName>
</protein>
<evidence type="ECO:0000259" key="11">
    <source>
        <dbReference type="PROSITE" id="PS50011"/>
    </source>
</evidence>
<organism evidence="12 13">
    <name type="scientific">Brasilonema bromeliae SPC951</name>
    <dbReference type="NCBI Taxonomy" id="385972"/>
    <lineage>
        <taxon>Bacteria</taxon>
        <taxon>Bacillati</taxon>
        <taxon>Cyanobacteriota</taxon>
        <taxon>Cyanophyceae</taxon>
        <taxon>Nostocales</taxon>
        <taxon>Scytonemataceae</taxon>
        <taxon>Brasilonema</taxon>
        <taxon>Bromeliae group (in: Brasilonema)</taxon>
    </lineage>
</organism>
<dbReference type="InterPro" id="IPR000719">
    <property type="entry name" value="Prot_kinase_dom"/>
</dbReference>
<feature type="transmembrane region" description="Helical" evidence="10">
    <location>
        <begin position="373"/>
        <end position="396"/>
    </location>
</feature>
<reference evidence="12 13" key="1">
    <citation type="submission" date="2018-06" db="EMBL/GenBank/DDBJ databases">
        <title>Comparative genomics of Brasilonema spp. strains.</title>
        <authorList>
            <person name="Alvarenga D.O."/>
            <person name="Fiore M.F."/>
            <person name="Varani A.M."/>
        </authorList>
    </citation>
    <scope>NUCLEOTIDE SEQUENCE [LARGE SCALE GENOMIC DNA]</scope>
    <source>
        <strain evidence="12 13">SPC951</strain>
    </source>
</reference>
<dbReference type="PANTHER" id="PTHR24363">
    <property type="entry name" value="SERINE/THREONINE PROTEIN KINASE"/>
    <property type="match status" value="1"/>
</dbReference>
<dbReference type="EC" id="2.7.11.1" evidence="1"/>
<evidence type="ECO:0000256" key="6">
    <source>
        <dbReference type="ARBA" id="ARBA00022840"/>
    </source>
</evidence>
<keyword evidence="4 9" id="KW-0547">Nucleotide-binding</keyword>
<keyword evidence="10" id="KW-1133">Transmembrane helix</keyword>
<dbReference type="SUPFAM" id="SSF56112">
    <property type="entry name" value="Protein kinase-like (PK-like)"/>
    <property type="match status" value="1"/>
</dbReference>
<evidence type="ECO:0000313" key="13">
    <source>
        <dbReference type="Proteomes" id="UP000718564"/>
    </source>
</evidence>
<dbReference type="InterPro" id="IPR007890">
    <property type="entry name" value="CHASE2"/>
</dbReference>
<dbReference type="GO" id="GO:0004674">
    <property type="term" value="F:protein serine/threonine kinase activity"/>
    <property type="evidence" value="ECO:0007669"/>
    <property type="project" value="UniProtKB-KW"/>
</dbReference>
<dbReference type="CDD" id="cd14014">
    <property type="entry name" value="STKc_PknB_like"/>
    <property type="match status" value="1"/>
</dbReference>
<dbReference type="RefSeq" id="WP_169156741.1">
    <property type="nucleotide sequence ID" value="NZ_CAWPJE010000163.1"/>
</dbReference>
<comment type="caution">
    <text evidence="12">The sequence shown here is derived from an EMBL/GenBank/DDBJ whole genome shotgun (WGS) entry which is preliminary data.</text>
</comment>
<feature type="transmembrane region" description="Helical" evidence="10">
    <location>
        <begin position="347"/>
        <end position="367"/>
    </location>
</feature>
<keyword evidence="5 12" id="KW-0418">Kinase</keyword>
<evidence type="ECO:0000256" key="8">
    <source>
        <dbReference type="ARBA" id="ARBA00048679"/>
    </source>
</evidence>
<dbReference type="PROSITE" id="PS00107">
    <property type="entry name" value="PROTEIN_KINASE_ATP"/>
    <property type="match status" value="1"/>
</dbReference>
<evidence type="ECO:0000256" key="3">
    <source>
        <dbReference type="ARBA" id="ARBA00022679"/>
    </source>
</evidence>
<dbReference type="Pfam" id="PF05226">
    <property type="entry name" value="CHASE2"/>
    <property type="match status" value="1"/>
</dbReference>
<evidence type="ECO:0000256" key="5">
    <source>
        <dbReference type="ARBA" id="ARBA00022777"/>
    </source>
</evidence>
<dbReference type="Pfam" id="PF00069">
    <property type="entry name" value="Pkinase"/>
    <property type="match status" value="1"/>
</dbReference>
<keyword evidence="10" id="KW-0812">Transmembrane</keyword>
<feature type="binding site" evidence="9">
    <location>
        <position position="480"/>
    </location>
    <ligand>
        <name>ATP</name>
        <dbReference type="ChEBI" id="CHEBI:30616"/>
    </ligand>
</feature>
<evidence type="ECO:0000256" key="7">
    <source>
        <dbReference type="ARBA" id="ARBA00047899"/>
    </source>
</evidence>
<dbReference type="Proteomes" id="UP000718564">
    <property type="component" value="Unassembled WGS sequence"/>
</dbReference>
<evidence type="ECO:0000256" key="1">
    <source>
        <dbReference type="ARBA" id="ARBA00012513"/>
    </source>
</evidence>